<comment type="caution">
    <text evidence="1">The sequence shown here is derived from an EMBL/GenBank/DDBJ whole genome shotgun (WGS) entry which is preliminary data.</text>
</comment>
<reference evidence="1 2" key="1">
    <citation type="submission" date="2021-06" db="EMBL/GenBank/DDBJ databases">
        <authorList>
            <person name="Kallberg Y."/>
            <person name="Tangrot J."/>
            <person name="Rosling A."/>
        </authorList>
    </citation>
    <scope>NUCLEOTIDE SEQUENCE [LARGE SCALE GENOMIC DNA]</scope>
    <source>
        <strain evidence="1 2">120-4 pot B 10/14</strain>
    </source>
</reference>
<dbReference type="Gene3D" id="1.10.510.10">
    <property type="entry name" value="Transferase(Phosphotransferase) domain 1"/>
    <property type="match status" value="1"/>
</dbReference>
<dbReference type="SUPFAM" id="SSF56112">
    <property type="entry name" value="Protein kinase-like (PK-like)"/>
    <property type="match status" value="1"/>
</dbReference>
<gene>
    <name evidence="1" type="ORF">GMARGA_LOCUS25694</name>
</gene>
<evidence type="ECO:0000313" key="1">
    <source>
        <dbReference type="EMBL" id="CAG8813063.1"/>
    </source>
</evidence>
<dbReference type="InterPro" id="IPR011009">
    <property type="entry name" value="Kinase-like_dom_sf"/>
</dbReference>
<sequence>MSAELLIRILKRQIKEGEERFKDEVYYHNVIKFKNILNRFADFANDVSQLSTLKIQQYLDKQKIESDLKNVMEKIDNKFDLSTQEMKMSLEKETSNIQVKQIDLSQITDSSYPKDDDSHGLEHLSVVRKYFNENEVACKHFQDSNTIQKHLVILAKLNESQLQYILRFYGLICINNHEFMIYKWASYGNLKEVYNKYQIPVTKKAQIVFDIYNGLSFLHCVNISIMIFGMLIWELYYEKISYQGLEFTEIMEHVLKGMRKETKLYKLKNIKNSDDIIYKELIKIVKRASIKSSRFLQFIPIKKTISEELGCSMENNIALDFNNIYIEDENKSFELNKIILTEEAKYWQGVHLIE</sequence>
<dbReference type="Proteomes" id="UP000789901">
    <property type="component" value="Unassembled WGS sequence"/>
</dbReference>
<dbReference type="EMBL" id="CAJVQB010028801">
    <property type="protein sequence ID" value="CAG8813063.1"/>
    <property type="molecule type" value="Genomic_DNA"/>
</dbReference>
<name>A0ABN7W261_GIGMA</name>
<protein>
    <submittedName>
        <fullName evidence="1">6642_t:CDS:1</fullName>
    </submittedName>
</protein>
<evidence type="ECO:0000313" key="2">
    <source>
        <dbReference type="Proteomes" id="UP000789901"/>
    </source>
</evidence>
<dbReference type="PANTHER" id="PTHR45756:SF1">
    <property type="entry name" value="PROTEIN KINASE DOMAIN CONTAINING PROTEIN"/>
    <property type="match status" value="1"/>
</dbReference>
<organism evidence="1 2">
    <name type="scientific">Gigaspora margarita</name>
    <dbReference type="NCBI Taxonomy" id="4874"/>
    <lineage>
        <taxon>Eukaryota</taxon>
        <taxon>Fungi</taxon>
        <taxon>Fungi incertae sedis</taxon>
        <taxon>Mucoromycota</taxon>
        <taxon>Glomeromycotina</taxon>
        <taxon>Glomeromycetes</taxon>
        <taxon>Diversisporales</taxon>
        <taxon>Gigasporaceae</taxon>
        <taxon>Gigaspora</taxon>
    </lineage>
</organism>
<proteinExistence type="predicted"/>
<dbReference type="InterPro" id="IPR053215">
    <property type="entry name" value="TKL_Ser/Thr_kinase"/>
</dbReference>
<accession>A0ABN7W261</accession>
<feature type="non-terminal residue" evidence="1">
    <location>
        <position position="354"/>
    </location>
</feature>
<keyword evidence="2" id="KW-1185">Reference proteome</keyword>
<dbReference type="PANTHER" id="PTHR45756">
    <property type="entry name" value="PALMITOYLTRANSFERASE"/>
    <property type="match status" value="1"/>
</dbReference>